<organism evidence="5 6">
    <name type="scientific">Cyphomyrmex costatus</name>
    <dbReference type="NCBI Taxonomy" id="456900"/>
    <lineage>
        <taxon>Eukaryota</taxon>
        <taxon>Metazoa</taxon>
        <taxon>Ecdysozoa</taxon>
        <taxon>Arthropoda</taxon>
        <taxon>Hexapoda</taxon>
        <taxon>Insecta</taxon>
        <taxon>Pterygota</taxon>
        <taxon>Neoptera</taxon>
        <taxon>Endopterygota</taxon>
        <taxon>Hymenoptera</taxon>
        <taxon>Apocrita</taxon>
        <taxon>Aculeata</taxon>
        <taxon>Formicoidea</taxon>
        <taxon>Formicidae</taxon>
        <taxon>Myrmicinae</taxon>
        <taxon>Cyphomyrmex</taxon>
    </lineage>
</organism>
<dbReference type="InterPro" id="IPR008952">
    <property type="entry name" value="Tetraspanin_EC2_sf"/>
</dbReference>
<evidence type="ECO:0008006" key="7">
    <source>
        <dbReference type="Google" id="ProtNLM"/>
    </source>
</evidence>
<evidence type="ECO:0000256" key="4">
    <source>
        <dbReference type="ARBA" id="ARBA00023136"/>
    </source>
</evidence>
<dbReference type="InterPro" id="IPR018499">
    <property type="entry name" value="Tetraspanin/Peripherin"/>
</dbReference>
<dbReference type="Proteomes" id="UP000078542">
    <property type="component" value="Unassembled WGS sequence"/>
</dbReference>
<dbReference type="AlphaFoldDB" id="A0A151II46"/>
<dbReference type="EMBL" id="KQ977526">
    <property type="protein sequence ID" value="KYN02132.1"/>
    <property type="molecule type" value="Genomic_DNA"/>
</dbReference>
<sequence>LKCCGVDGPQDFPNQLNVPIPGSCCDRKEPDTCSPLDSYKKGCVIALEDFFKSALTVLGGVALGIAAAEVRN</sequence>
<name>A0A151II46_9HYME</name>
<keyword evidence="3" id="KW-1133">Transmembrane helix</keyword>
<feature type="non-terminal residue" evidence="5">
    <location>
        <position position="1"/>
    </location>
</feature>
<keyword evidence="4" id="KW-0472">Membrane</keyword>
<dbReference type="Gene3D" id="1.10.1450.10">
    <property type="entry name" value="Tetraspanin"/>
    <property type="match status" value="1"/>
</dbReference>
<comment type="subcellular location">
    <subcellularLocation>
        <location evidence="1">Membrane</location>
        <topology evidence="1">Multi-pass membrane protein</topology>
    </subcellularLocation>
</comment>
<evidence type="ECO:0000313" key="6">
    <source>
        <dbReference type="Proteomes" id="UP000078542"/>
    </source>
</evidence>
<accession>A0A151II46</accession>
<protein>
    <recommendedName>
        <fullName evidence="7">CD63 antigen</fullName>
    </recommendedName>
</protein>
<gene>
    <name evidence="5" type="ORF">ALC62_07060</name>
</gene>
<keyword evidence="2" id="KW-0812">Transmembrane</keyword>
<evidence type="ECO:0000256" key="3">
    <source>
        <dbReference type="ARBA" id="ARBA00022989"/>
    </source>
</evidence>
<evidence type="ECO:0000256" key="2">
    <source>
        <dbReference type="ARBA" id="ARBA00022692"/>
    </source>
</evidence>
<dbReference type="GO" id="GO:0016020">
    <property type="term" value="C:membrane"/>
    <property type="evidence" value="ECO:0007669"/>
    <property type="project" value="UniProtKB-SubCell"/>
</dbReference>
<evidence type="ECO:0000256" key="1">
    <source>
        <dbReference type="ARBA" id="ARBA00004141"/>
    </source>
</evidence>
<dbReference type="Pfam" id="PF00335">
    <property type="entry name" value="Tetraspanin"/>
    <property type="match status" value="1"/>
</dbReference>
<proteinExistence type="predicted"/>
<evidence type="ECO:0000313" key="5">
    <source>
        <dbReference type="EMBL" id="KYN02132.1"/>
    </source>
</evidence>
<dbReference type="SUPFAM" id="SSF48652">
    <property type="entry name" value="Tetraspanin"/>
    <property type="match status" value="1"/>
</dbReference>
<keyword evidence="6" id="KW-1185">Reference proteome</keyword>
<reference evidence="5 6" key="1">
    <citation type="submission" date="2016-03" db="EMBL/GenBank/DDBJ databases">
        <title>Cyphomyrmex costatus WGS genome.</title>
        <authorList>
            <person name="Nygaard S."/>
            <person name="Hu H."/>
            <person name="Boomsma J."/>
            <person name="Zhang G."/>
        </authorList>
    </citation>
    <scope>NUCLEOTIDE SEQUENCE [LARGE SCALE GENOMIC DNA]</scope>
    <source>
        <strain evidence="5">MS0001</strain>
        <tissue evidence="5">Whole body</tissue>
    </source>
</reference>
<dbReference type="CDD" id="cd03127">
    <property type="entry name" value="tetraspanin_LEL"/>
    <property type="match status" value="1"/>
</dbReference>
<dbReference type="STRING" id="456900.A0A151II46"/>